<dbReference type="PROSITE" id="PS51194">
    <property type="entry name" value="HELICASE_CTER"/>
    <property type="match status" value="1"/>
</dbReference>
<dbReference type="GO" id="GO:0003724">
    <property type="term" value="F:RNA helicase activity"/>
    <property type="evidence" value="ECO:0007669"/>
    <property type="project" value="UniProtKB-EC"/>
</dbReference>
<dbReference type="EMBL" id="LS997619">
    <property type="protein sequence ID" value="SYZ65159.1"/>
    <property type="molecule type" value="Genomic_DNA"/>
</dbReference>
<evidence type="ECO:0000256" key="2">
    <source>
        <dbReference type="ARBA" id="ARBA00022741"/>
    </source>
</evidence>
<evidence type="ECO:0000259" key="6">
    <source>
        <dbReference type="PROSITE" id="PS51194"/>
    </source>
</evidence>
<keyword evidence="5" id="KW-0067">ATP-binding</keyword>
<evidence type="ECO:0000256" key="4">
    <source>
        <dbReference type="ARBA" id="ARBA00022806"/>
    </source>
</evidence>
<dbReference type="InterPro" id="IPR011545">
    <property type="entry name" value="DEAD/DEAH_box_helicase_dom"/>
</dbReference>
<reference evidence="7 8" key="1">
    <citation type="submission" date="2018-09" db="EMBL/GenBank/DDBJ databases">
        <authorList>
            <person name="Peiro R."/>
            <person name="Begona"/>
            <person name="Cbmso G."/>
            <person name="Lopez M."/>
            <person name="Gonzalez S."/>
        </authorList>
    </citation>
    <scope>NUCLEOTIDE SEQUENCE [LARGE SCALE GENOMIC DNA]</scope>
</reference>
<dbReference type="InterPro" id="IPR050547">
    <property type="entry name" value="DEAD_box_RNA_helicases"/>
</dbReference>
<dbReference type="GO" id="GO:0003723">
    <property type="term" value="F:RNA binding"/>
    <property type="evidence" value="ECO:0007669"/>
    <property type="project" value="TreeGrafter"/>
</dbReference>
<evidence type="ECO:0000256" key="3">
    <source>
        <dbReference type="ARBA" id="ARBA00022801"/>
    </source>
</evidence>
<keyword evidence="2" id="KW-0547">Nucleotide-binding</keyword>
<keyword evidence="3" id="KW-0378">Hydrolase</keyword>
<evidence type="ECO:0000313" key="8">
    <source>
        <dbReference type="Proteomes" id="UP000319462"/>
    </source>
</evidence>
<dbReference type="Proteomes" id="UP000319462">
    <property type="component" value="Chromosome 20"/>
</dbReference>
<dbReference type="PANTHER" id="PTHR47963">
    <property type="entry name" value="DEAD-BOX ATP-DEPENDENT RNA HELICASE 47, MITOCHONDRIAL"/>
    <property type="match status" value="1"/>
</dbReference>
<dbReference type="InterPro" id="IPR001650">
    <property type="entry name" value="Helicase_C-like"/>
</dbReference>
<keyword evidence="4 7" id="KW-0347">Helicase</keyword>
<dbReference type="EC" id="3.6.4.13" evidence="1"/>
<dbReference type="GO" id="GO:0016787">
    <property type="term" value="F:hydrolase activity"/>
    <property type="evidence" value="ECO:0007669"/>
    <property type="project" value="UniProtKB-KW"/>
</dbReference>
<dbReference type="InterPro" id="IPR027417">
    <property type="entry name" value="P-loop_NTPase"/>
</dbReference>
<dbReference type="SUPFAM" id="SSF52540">
    <property type="entry name" value="P-loop containing nucleoside triphosphate hydrolases"/>
    <property type="match status" value="1"/>
</dbReference>
<organism evidence="7 8">
    <name type="scientific">Leishmania braziliensis MHOM/BR/75/M2904</name>
    <dbReference type="NCBI Taxonomy" id="420245"/>
    <lineage>
        <taxon>Eukaryota</taxon>
        <taxon>Discoba</taxon>
        <taxon>Euglenozoa</taxon>
        <taxon>Kinetoplastea</taxon>
        <taxon>Metakinetoplastina</taxon>
        <taxon>Trypanosomatida</taxon>
        <taxon>Trypanosomatidae</taxon>
        <taxon>Leishmaniinae</taxon>
        <taxon>Leishmania</taxon>
        <taxon>Leishmania braziliensis species complex</taxon>
    </lineage>
</organism>
<evidence type="ECO:0000256" key="5">
    <source>
        <dbReference type="ARBA" id="ARBA00022840"/>
    </source>
</evidence>
<dbReference type="Pfam" id="PF00270">
    <property type="entry name" value="DEAD"/>
    <property type="match status" value="1"/>
</dbReference>
<dbReference type="AlphaFoldDB" id="A0A3P3Z4K3"/>
<protein>
    <recommendedName>
        <fullName evidence="1">RNA helicase</fullName>
        <ecNumber evidence="1">3.6.4.13</ecNumber>
    </recommendedName>
</protein>
<proteinExistence type="predicted"/>
<evidence type="ECO:0000313" key="7">
    <source>
        <dbReference type="EMBL" id="SYZ65159.1"/>
    </source>
</evidence>
<gene>
    <name evidence="7" type="ORF">LBRM2904_20.1980</name>
</gene>
<dbReference type="Gene3D" id="3.40.50.300">
    <property type="entry name" value="P-loop containing nucleotide triphosphate hydrolases"/>
    <property type="match status" value="2"/>
</dbReference>
<feature type="domain" description="Helicase C-terminal" evidence="6">
    <location>
        <begin position="546"/>
        <end position="693"/>
    </location>
</feature>
<dbReference type="GO" id="GO:0005524">
    <property type="term" value="F:ATP binding"/>
    <property type="evidence" value="ECO:0007669"/>
    <property type="project" value="UniProtKB-KW"/>
</dbReference>
<sequence>MGIYSCACVIGMIAFCSLNLRLRRIVFAPFSTVMQPGRAPLRGSMPRLAATRNWLLRRYTASCTHRLSAFSFLVIPTRSVVQSNMTGGPRSLLDRFETRELVTRLRRNRNGNYYRFRQKLWPSQEALEKAATTMTYSPVEQQPLALLPQREAPRQVFACEGRGGSMLLGAVETEERGASASQSSPAPAAVPLLRSQSESGVDSDSLDFMEEVLRADQSVSSKIMTEADVRGTVLESASTRARQILAGDLTCNPVTASHTTSIFLRRPAESTDAAGISWSALGLDAPISSAAEQLYGPVPTRLQARLLSALLHEDHNDVLFNGVTGSGKTSALVLALLQGIRSEAAGMNVLVATNTMNAMRLHDTVKALCRRAGGGVVVDRPADDYSWLFLGTYREDHESYYRQLRRGLRRSTGPARLFITTADVMCQLLFEKKMEFEDFGYLRRVYVDDVGAQVPMLPESVPVEVVRERLRNPLAAELLLGTLHQLPGPHIRSVLQLALVSADVDGKLKDHLQGLCMKPVAQTTVLSAVRVPSAVHCLFSFFLGHKEDRFTYLVRVLWNARETIPGRAVLFVPDAEDVLSARRRLRGLGVDARLFSEVYGGNEFKADWKFLLLKESEAFGVDLPLVSHVFINFAPTSWQSLLHMCGRTGRMGNVGWVYVVSDEQEAKRVRQVAEALSVDFCNHVIDDDLQQVLPAHVERFTKQPELYGLDPQFAVRQHYTVQAGSPDMAYRKREFFSKPAIRQFQMEDYTSIPLKQRRFDHARQLSQDVARNPSLVLDMQKQGLLDAQLKPTTKLKRCMDATTNRHAPDPFQKGQHRCQ</sequence>
<accession>A0A3P3Z4K3</accession>
<name>A0A3P3Z4K3_LEIBR</name>
<dbReference type="PANTHER" id="PTHR47963:SF8">
    <property type="entry name" value="ATP-DEPENDENT RNA HELICASE DEAD"/>
    <property type="match status" value="1"/>
</dbReference>
<evidence type="ECO:0000256" key="1">
    <source>
        <dbReference type="ARBA" id="ARBA00012552"/>
    </source>
</evidence>